<evidence type="ECO:0000313" key="2">
    <source>
        <dbReference type="Proteomes" id="UP000183898"/>
    </source>
</evidence>
<reference evidence="1 2" key="1">
    <citation type="submission" date="2016-10" db="EMBL/GenBank/DDBJ databases">
        <authorList>
            <person name="de Groot N.N."/>
        </authorList>
    </citation>
    <scope>NUCLEOTIDE SEQUENCE [LARGE SCALE GENOMIC DNA]</scope>
    <source>
        <strain evidence="1 2">Nl18</strain>
    </source>
</reference>
<dbReference type="AlphaFoldDB" id="A0A1H8IWH9"/>
<gene>
    <name evidence="1" type="ORF">SAMN05216404_106197</name>
</gene>
<dbReference type="RefSeq" id="WP_074746389.1">
    <property type="nucleotide sequence ID" value="NZ_FOCT01000006.1"/>
</dbReference>
<organism evidence="1 2">
    <name type="scientific">Nitrosospira multiformis</name>
    <dbReference type="NCBI Taxonomy" id="1231"/>
    <lineage>
        <taxon>Bacteria</taxon>
        <taxon>Pseudomonadati</taxon>
        <taxon>Pseudomonadota</taxon>
        <taxon>Betaproteobacteria</taxon>
        <taxon>Nitrosomonadales</taxon>
        <taxon>Nitrosomonadaceae</taxon>
        <taxon>Nitrosospira</taxon>
    </lineage>
</organism>
<dbReference type="Proteomes" id="UP000183898">
    <property type="component" value="Unassembled WGS sequence"/>
</dbReference>
<dbReference type="EMBL" id="FOCT01000006">
    <property type="protein sequence ID" value="SEN72505.1"/>
    <property type="molecule type" value="Genomic_DNA"/>
</dbReference>
<name>A0A1H8IWH9_9PROT</name>
<evidence type="ECO:0000313" key="1">
    <source>
        <dbReference type="EMBL" id="SEN72505.1"/>
    </source>
</evidence>
<sequence>MNKHPVADGFQKKNVVMKKGIPVFEGYAATGRIGDVQFSIVCPNRQSCDEIWGLLEMNEGLDHNNVPKVVLCRASDIEMDVTAVALRETGK</sequence>
<accession>A0A1H8IWH9</accession>
<proteinExistence type="predicted"/>
<protein>
    <submittedName>
        <fullName evidence="1">Uncharacterized protein</fullName>
    </submittedName>
</protein>